<accession>A0A6J7ANP7</accession>
<gene>
    <name evidence="1" type="ORF">UFOPK3204_01393</name>
</gene>
<sequence length="162" mass="16837">MTVGEWEIAAVDGADVRLRSGRVGLLSVDVSAPVASGLLQITAQEITVTLNLALDQLKTGNFLLQSAARSIVTRNKAHELVYSGKGPVGEIWSVTGIARAGSIEVELDLTITPIASASSPMGEIEIVGSANMGTVHLPIPGMGTIEDFGFDVDAKLALRAKA</sequence>
<proteinExistence type="predicted"/>
<organism evidence="1">
    <name type="scientific">freshwater metagenome</name>
    <dbReference type="NCBI Taxonomy" id="449393"/>
    <lineage>
        <taxon>unclassified sequences</taxon>
        <taxon>metagenomes</taxon>
        <taxon>ecological metagenomes</taxon>
    </lineage>
</organism>
<evidence type="ECO:0000313" key="1">
    <source>
        <dbReference type="EMBL" id="CAB4834078.1"/>
    </source>
</evidence>
<name>A0A6J7ANP7_9ZZZZ</name>
<dbReference type="EMBL" id="CAFABK010000078">
    <property type="protein sequence ID" value="CAB4834078.1"/>
    <property type="molecule type" value="Genomic_DNA"/>
</dbReference>
<reference evidence="1" key="1">
    <citation type="submission" date="2020-05" db="EMBL/GenBank/DDBJ databases">
        <authorList>
            <person name="Chiriac C."/>
            <person name="Salcher M."/>
            <person name="Ghai R."/>
            <person name="Kavagutti S V."/>
        </authorList>
    </citation>
    <scope>NUCLEOTIDE SEQUENCE</scope>
</reference>
<dbReference type="AlphaFoldDB" id="A0A6J7ANP7"/>
<protein>
    <submittedName>
        <fullName evidence="1">Unannotated protein</fullName>
    </submittedName>
</protein>